<organism evidence="1 2">
    <name type="scientific">Araneus ventricosus</name>
    <name type="common">Orbweaver spider</name>
    <name type="synonym">Epeira ventricosa</name>
    <dbReference type="NCBI Taxonomy" id="182803"/>
    <lineage>
        <taxon>Eukaryota</taxon>
        <taxon>Metazoa</taxon>
        <taxon>Ecdysozoa</taxon>
        <taxon>Arthropoda</taxon>
        <taxon>Chelicerata</taxon>
        <taxon>Arachnida</taxon>
        <taxon>Araneae</taxon>
        <taxon>Araneomorphae</taxon>
        <taxon>Entelegynae</taxon>
        <taxon>Araneoidea</taxon>
        <taxon>Araneidae</taxon>
        <taxon>Araneus</taxon>
    </lineage>
</organism>
<proteinExistence type="predicted"/>
<evidence type="ECO:0000313" key="1">
    <source>
        <dbReference type="EMBL" id="GBM63116.1"/>
    </source>
</evidence>
<sequence>MKPKKLLGDTSTVGLEKPISANESMYVATVQGDSPYVKSVLKFSDITKPSQHKPAANVKHNAEHYIETRGPPVFSNARRLDPEKLQMVKREFQCMVSQGWCRFSKIPWASHMVPKKDDWRPCGDYRSLNIKPYRIDFQFLMCTTLHIIFLIKSLFNY</sequence>
<dbReference type="GO" id="GO:0071897">
    <property type="term" value="P:DNA biosynthetic process"/>
    <property type="evidence" value="ECO:0007669"/>
    <property type="project" value="UniProtKB-ARBA"/>
</dbReference>
<evidence type="ECO:0000313" key="2">
    <source>
        <dbReference type="Proteomes" id="UP000499080"/>
    </source>
</evidence>
<dbReference type="EMBL" id="BGPR01001851">
    <property type="protein sequence ID" value="GBM63116.1"/>
    <property type="molecule type" value="Genomic_DNA"/>
</dbReference>
<comment type="caution">
    <text evidence="1">The sequence shown here is derived from an EMBL/GenBank/DDBJ whole genome shotgun (WGS) entry which is preliminary data.</text>
</comment>
<dbReference type="InterPro" id="IPR043502">
    <property type="entry name" value="DNA/RNA_pol_sf"/>
</dbReference>
<name>A0A4Y2HCU7_ARAVE</name>
<protein>
    <submittedName>
        <fullName evidence="1">Uncharacterized protein</fullName>
    </submittedName>
</protein>
<dbReference type="Proteomes" id="UP000499080">
    <property type="component" value="Unassembled WGS sequence"/>
</dbReference>
<dbReference type="SUPFAM" id="SSF56672">
    <property type="entry name" value="DNA/RNA polymerases"/>
    <property type="match status" value="1"/>
</dbReference>
<keyword evidence="2" id="KW-1185">Reference proteome</keyword>
<gene>
    <name evidence="1" type="ORF">AVEN_68564_1</name>
</gene>
<dbReference type="AlphaFoldDB" id="A0A4Y2HCU7"/>
<accession>A0A4Y2HCU7</accession>
<dbReference type="Gene3D" id="3.10.10.10">
    <property type="entry name" value="HIV Type 1 Reverse Transcriptase, subunit A, domain 1"/>
    <property type="match status" value="1"/>
</dbReference>
<reference evidence="1 2" key="1">
    <citation type="journal article" date="2019" name="Sci. Rep.">
        <title>Orb-weaving spider Araneus ventricosus genome elucidates the spidroin gene catalogue.</title>
        <authorList>
            <person name="Kono N."/>
            <person name="Nakamura H."/>
            <person name="Ohtoshi R."/>
            <person name="Moran D.A.P."/>
            <person name="Shinohara A."/>
            <person name="Yoshida Y."/>
            <person name="Fujiwara M."/>
            <person name="Mori M."/>
            <person name="Tomita M."/>
            <person name="Arakawa K."/>
        </authorList>
    </citation>
    <scope>NUCLEOTIDE SEQUENCE [LARGE SCALE GENOMIC DNA]</scope>
</reference>